<feature type="region of interest" description="Disordered" evidence="4">
    <location>
        <begin position="44"/>
        <end position="64"/>
    </location>
</feature>
<evidence type="ECO:0000259" key="7">
    <source>
        <dbReference type="Pfam" id="PF19038"/>
    </source>
</evidence>
<keyword evidence="3" id="KW-0472">Membrane</keyword>
<feature type="domain" description="FUZ/MON1/HPS1 second Longin" evidence="6">
    <location>
        <begin position="362"/>
        <end position="455"/>
    </location>
</feature>
<organism evidence="8 9">
    <name type="scientific">Basidiobolus ranarum</name>
    <dbReference type="NCBI Taxonomy" id="34480"/>
    <lineage>
        <taxon>Eukaryota</taxon>
        <taxon>Fungi</taxon>
        <taxon>Fungi incertae sedis</taxon>
        <taxon>Zoopagomycota</taxon>
        <taxon>Entomophthoromycotina</taxon>
        <taxon>Basidiobolomycetes</taxon>
        <taxon>Basidiobolales</taxon>
        <taxon>Basidiobolaceae</taxon>
        <taxon>Basidiobolus</taxon>
    </lineage>
</organism>
<keyword evidence="3" id="KW-0653">Protein transport</keyword>
<comment type="subcellular location">
    <subcellularLocation>
        <location evidence="3">Endosome</location>
        <location evidence="3">Multivesicular body membrane</location>
        <topology evidence="3">Peripheral membrane protein</topology>
    </subcellularLocation>
    <subcellularLocation>
        <location evidence="1 3">Prevacuolar compartment membrane</location>
        <topology evidence="1 3">Peripheral membrane protein</topology>
    </subcellularLocation>
    <subcellularLocation>
        <location evidence="3">Vacuole membrane</location>
        <topology evidence="3">Peripheral membrane protein</topology>
    </subcellularLocation>
</comment>
<name>A0ABR2X2G0_9FUNG</name>
<comment type="similarity">
    <text evidence="3">Belongs to the MON1/SAND family.</text>
</comment>
<dbReference type="PRINTS" id="PR01546">
    <property type="entry name" value="YEAST73DUF"/>
</dbReference>
<evidence type="ECO:0000256" key="4">
    <source>
        <dbReference type="SAM" id="MobiDB-lite"/>
    </source>
</evidence>
<feature type="compositionally biased region" description="Basic and acidic residues" evidence="4">
    <location>
        <begin position="145"/>
        <end position="156"/>
    </location>
</feature>
<dbReference type="PANTHER" id="PTHR13027:SF7">
    <property type="entry name" value="VACUOLAR FUSION PROTEIN MON1 HOMOLOG"/>
    <property type="match status" value="1"/>
</dbReference>
<keyword evidence="3" id="KW-0072">Autophagy</keyword>
<evidence type="ECO:0000259" key="5">
    <source>
        <dbReference type="Pfam" id="PF19036"/>
    </source>
</evidence>
<feature type="region of interest" description="Disordered" evidence="4">
    <location>
        <begin position="136"/>
        <end position="160"/>
    </location>
</feature>
<evidence type="ECO:0000313" key="8">
    <source>
        <dbReference type="EMBL" id="KAK9767831.1"/>
    </source>
</evidence>
<dbReference type="InterPro" id="IPR043970">
    <property type="entry name" value="FUZ/MON1/HPS1_longin_3"/>
</dbReference>
<dbReference type="Proteomes" id="UP001479436">
    <property type="component" value="Unassembled WGS sequence"/>
</dbReference>
<keyword evidence="3" id="KW-0813">Transport</keyword>
<dbReference type="Pfam" id="PF19038">
    <property type="entry name" value="Fuz_longin_3"/>
    <property type="match status" value="1"/>
</dbReference>
<comment type="caution">
    <text evidence="8">The sequence shown here is derived from an EMBL/GenBank/DDBJ whole genome shotgun (WGS) entry which is preliminary data.</text>
</comment>
<keyword evidence="3" id="KW-0926">Vacuole</keyword>
<evidence type="ECO:0000259" key="6">
    <source>
        <dbReference type="Pfam" id="PF19037"/>
    </source>
</evidence>
<proteinExistence type="inferred from homology"/>
<protein>
    <recommendedName>
        <fullName evidence="2 3">Vacuolar fusion protein MON1</fullName>
    </recommendedName>
</protein>
<accession>A0ABR2X2G0</accession>
<sequence length="598" mass="67322">MDSSDIPKPFREGNELLTSASPISSSPILTGKFNTFKSKPSVHLSVDNTLPSRPSSPSASSNLSSYSTISKLSGDIMLDGASFRSRESEDIEYMLRIGPTSPKRKSGLGIELGRDSFVGVVEDDLSSLEEIVDQGISGSPSLSSESRESKSISKEGYEEEFPELADINGEELGGCSKKQSKYRKSYAEEDPYSPNWAGHEKHFFILSSAGKPIYSRFGDESKLSSYMGVIQAIVSFFADTGDSIKSISAGEHKFVFLLRSPLYLLAVAKTGEPESHIRTQLMYLYNQVLSIVTLTQLTRIFEQRVNFDLRRLLSGTETFLDSLCREITYDPSIMLGAIHALKLRKSLRTKFNNSLQLIKSKHVLFAMLITSGKLVTLLRPRKQSLHPSDLHLVFNMVNGSTTFHSGESWTPICLPRFNSKGFLHAYVCFIAKETCLVMISPDKDMFFECSASRDIVVEHLNQTEALVEMEQSVDSKEYTLEEIGIPGLRHFLYKSKQYVQITSPAYLPYYENLDEQRRLFRMYQHVHNRMHCKALPLKTFYQVTNTETIIGWSSQTFEMYAALGPLVSKTSVIASLTALRKWIHKEEETVFVINSPVY</sequence>
<dbReference type="InterPro" id="IPR004353">
    <property type="entry name" value="Mon1"/>
</dbReference>
<dbReference type="PANTHER" id="PTHR13027">
    <property type="entry name" value="SAND PROTEIN-RELATED"/>
    <property type="match status" value="1"/>
</dbReference>
<feature type="domain" description="FUZ/MON1/HPS1 third Longin" evidence="7">
    <location>
        <begin position="487"/>
        <end position="587"/>
    </location>
</feature>
<dbReference type="InterPro" id="IPR043971">
    <property type="entry name" value="FUZ/MON1/HPS1_longin_2"/>
</dbReference>
<dbReference type="InterPro" id="IPR043972">
    <property type="entry name" value="FUZ/MON1/HPS1_longin_1"/>
</dbReference>
<gene>
    <name evidence="8" type="primary">MON1_1</name>
    <name evidence="8" type="ORF">K7432_002059</name>
</gene>
<comment type="function">
    <text evidence="3">Required for multiple vacuole delivery pathways including the cytoplasm to vacuole transport (Cvt), autophagy, pexophagy and endocytosis.</text>
</comment>
<evidence type="ECO:0000256" key="3">
    <source>
        <dbReference type="RuleBase" id="RU367048"/>
    </source>
</evidence>
<feature type="compositionally biased region" description="Polar residues" evidence="4">
    <location>
        <begin position="16"/>
        <end position="25"/>
    </location>
</feature>
<reference evidence="8 9" key="1">
    <citation type="submission" date="2023-04" db="EMBL/GenBank/DDBJ databases">
        <title>Genome of Basidiobolus ranarum AG-B5.</title>
        <authorList>
            <person name="Stajich J.E."/>
            <person name="Carter-House D."/>
            <person name="Gryganskyi A."/>
        </authorList>
    </citation>
    <scope>NUCLEOTIDE SEQUENCE [LARGE SCALE GENOMIC DNA]</scope>
    <source>
        <strain evidence="8 9">AG-B5</strain>
    </source>
</reference>
<evidence type="ECO:0000256" key="2">
    <source>
        <dbReference type="ARBA" id="ARBA00018132"/>
    </source>
</evidence>
<dbReference type="Pfam" id="PF19037">
    <property type="entry name" value="Fuz_longin_2"/>
    <property type="match status" value="1"/>
</dbReference>
<feature type="domain" description="FUZ/MON1/HPS1 first Longin" evidence="5">
    <location>
        <begin position="201"/>
        <end position="323"/>
    </location>
</feature>
<evidence type="ECO:0000256" key="1">
    <source>
        <dbReference type="ARBA" id="ARBA00004380"/>
    </source>
</evidence>
<feature type="region of interest" description="Disordered" evidence="4">
    <location>
        <begin position="1"/>
        <end position="25"/>
    </location>
</feature>
<feature type="compositionally biased region" description="Low complexity" evidence="4">
    <location>
        <begin position="50"/>
        <end position="64"/>
    </location>
</feature>
<keyword evidence="9" id="KW-1185">Reference proteome</keyword>
<keyword evidence="3" id="KW-0967">Endosome</keyword>
<evidence type="ECO:0000313" key="9">
    <source>
        <dbReference type="Proteomes" id="UP001479436"/>
    </source>
</evidence>
<dbReference type="Pfam" id="PF19036">
    <property type="entry name" value="Fuz_longin_1"/>
    <property type="match status" value="1"/>
</dbReference>
<dbReference type="EMBL" id="JASJQH010000052">
    <property type="protein sequence ID" value="KAK9767831.1"/>
    <property type="molecule type" value="Genomic_DNA"/>
</dbReference>